<evidence type="ECO:0000313" key="3">
    <source>
        <dbReference type="EMBL" id="KSU82012.1"/>
    </source>
</evidence>
<dbReference type="EMBL" id="LNQN01000005">
    <property type="protein sequence ID" value="KSU82012.1"/>
    <property type="molecule type" value="Genomic_DNA"/>
</dbReference>
<name>A0A0V8J4M9_9BACL</name>
<evidence type="ECO:0000259" key="2">
    <source>
        <dbReference type="Pfam" id="PF07486"/>
    </source>
</evidence>
<gene>
    <name evidence="3" type="ORF">AS030_17180</name>
</gene>
<dbReference type="InterPro" id="IPR011105">
    <property type="entry name" value="Cell_wall_hydrolase_SleB"/>
</dbReference>
<sequence length="205" mass="22472">MKIVKRIAVLVVMGFTLVATPSLSYAQMLGKGSTGREVTALQHTMKNAGYFHGPVTGYFGPLTKNSVTNFQQAAGLVPDGVAGPKTLRKLNDLDIMARVVNGEARGESYIGKVAVAAVILNRLEDRRFPKDAYRVVNQTNAFTAVHDGQYNLSPGPDSYRAVVDALKGWDPTYGSVFYYNPNTATNQWIFKRQSVTRIGNHIFAK</sequence>
<dbReference type="GO" id="GO:0016787">
    <property type="term" value="F:hydrolase activity"/>
    <property type="evidence" value="ECO:0007669"/>
    <property type="project" value="InterPro"/>
</dbReference>
<proteinExistence type="predicted"/>
<evidence type="ECO:0008006" key="5">
    <source>
        <dbReference type="Google" id="ProtNLM"/>
    </source>
</evidence>
<dbReference type="Pfam" id="PF07486">
    <property type="entry name" value="Hydrolase_2"/>
    <property type="match status" value="1"/>
</dbReference>
<dbReference type="OrthoDB" id="9785345at2"/>
<dbReference type="SUPFAM" id="SSF47090">
    <property type="entry name" value="PGBD-like"/>
    <property type="match status" value="1"/>
</dbReference>
<protein>
    <recommendedName>
        <fullName evidence="5">Cell wall hydrolase</fullName>
    </recommendedName>
</protein>
<feature type="domain" description="Cell wall hydrolase SleB" evidence="2">
    <location>
        <begin position="106"/>
        <end position="204"/>
    </location>
</feature>
<dbReference type="RefSeq" id="WP_061973879.1">
    <property type="nucleotide sequence ID" value="NZ_FMAV01000003.1"/>
</dbReference>
<dbReference type="InterPro" id="IPR002477">
    <property type="entry name" value="Peptidoglycan-bd-like"/>
</dbReference>
<dbReference type="Gene3D" id="6.20.240.60">
    <property type="match status" value="1"/>
</dbReference>
<dbReference type="AlphaFoldDB" id="A0A0V8J4M9"/>
<dbReference type="InterPro" id="IPR036366">
    <property type="entry name" value="PGBDSf"/>
</dbReference>
<keyword evidence="4" id="KW-1185">Reference proteome</keyword>
<dbReference type="InterPro" id="IPR042047">
    <property type="entry name" value="SleB_dom1"/>
</dbReference>
<dbReference type="Gene3D" id="1.10.10.2520">
    <property type="entry name" value="Cell wall hydrolase SleB, domain 1"/>
    <property type="match status" value="1"/>
</dbReference>
<feature type="domain" description="Peptidoglycan binding-like" evidence="1">
    <location>
        <begin position="35"/>
        <end position="90"/>
    </location>
</feature>
<evidence type="ECO:0000259" key="1">
    <source>
        <dbReference type="Pfam" id="PF01471"/>
    </source>
</evidence>
<dbReference type="Proteomes" id="UP000054099">
    <property type="component" value="Unassembled WGS sequence"/>
</dbReference>
<dbReference type="Pfam" id="PF01471">
    <property type="entry name" value="PG_binding_1"/>
    <property type="match status" value="1"/>
</dbReference>
<accession>A0A0V8J4M9</accession>
<dbReference type="InterPro" id="IPR036365">
    <property type="entry name" value="PGBD-like_sf"/>
</dbReference>
<dbReference type="Gene3D" id="1.10.101.10">
    <property type="entry name" value="PGBD-like superfamily/PGBD"/>
    <property type="match status" value="1"/>
</dbReference>
<evidence type="ECO:0000313" key="4">
    <source>
        <dbReference type="Proteomes" id="UP000054099"/>
    </source>
</evidence>
<organism evidence="3 4">
    <name type="scientific">Fictibacillus enclensis</name>
    <dbReference type="NCBI Taxonomy" id="1017270"/>
    <lineage>
        <taxon>Bacteria</taxon>
        <taxon>Bacillati</taxon>
        <taxon>Bacillota</taxon>
        <taxon>Bacilli</taxon>
        <taxon>Bacillales</taxon>
        <taxon>Fictibacillaceae</taxon>
        <taxon>Fictibacillus</taxon>
    </lineage>
</organism>
<reference evidence="3 4" key="1">
    <citation type="journal article" date="2014" name="Antonie Van Leeuwenhoek">
        <title>Fictibacillus enclensis sp. nov., isolated from marine sediment.</title>
        <authorList>
            <person name="Dastager S.G."/>
            <person name="Mawlankar R."/>
            <person name="Srinivasan K."/>
            <person name="Tang S.K."/>
            <person name="Lee J.C."/>
            <person name="Ramana V.V."/>
            <person name="Shouche Y.S."/>
        </authorList>
    </citation>
    <scope>NUCLEOTIDE SEQUENCE [LARGE SCALE GENOMIC DNA]</scope>
    <source>
        <strain evidence="3 4">NIO-1003</strain>
    </source>
</reference>
<comment type="caution">
    <text evidence="3">The sequence shown here is derived from an EMBL/GenBank/DDBJ whole genome shotgun (WGS) entry which is preliminary data.</text>
</comment>